<evidence type="ECO:0000256" key="1">
    <source>
        <dbReference type="SAM" id="MobiDB-lite"/>
    </source>
</evidence>
<evidence type="ECO:0000313" key="3">
    <source>
        <dbReference type="Proteomes" id="UP000015105"/>
    </source>
</evidence>
<reference evidence="2" key="3">
    <citation type="journal article" date="2017" name="Nature">
        <title>Genome sequence of the progenitor of the wheat D genome Aegilops tauschii.</title>
        <authorList>
            <person name="Luo M.C."/>
            <person name="Gu Y.Q."/>
            <person name="Puiu D."/>
            <person name="Wang H."/>
            <person name="Twardziok S.O."/>
            <person name="Deal K.R."/>
            <person name="Huo N."/>
            <person name="Zhu T."/>
            <person name="Wang L."/>
            <person name="Wang Y."/>
            <person name="McGuire P.E."/>
            <person name="Liu S."/>
            <person name="Long H."/>
            <person name="Ramasamy R.K."/>
            <person name="Rodriguez J.C."/>
            <person name="Van S.L."/>
            <person name="Yuan L."/>
            <person name="Wang Z."/>
            <person name="Xia Z."/>
            <person name="Xiao L."/>
            <person name="Anderson O.D."/>
            <person name="Ouyang S."/>
            <person name="Liang Y."/>
            <person name="Zimin A.V."/>
            <person name="Pertea G."/>
            <person name="Qi P."/>
            <person name="Bennetzen J.L."/>
            <person name="Dai X."/>
            <person name="Dawson M.W."/>
            <person name="Muller H.G."/>
            <person name="Kugler K."/>
            <person name="Rivarola-Duarte L."/>
            <person name="Spannagl M."/>
            <person name="Mayer K.F.X."/>
            <person name="Lu F.H."/>
            <person name="Bevan M.W."/>
            <person name="Leroy P."/>
            <person name="Li P."/>
            <person name="You F.M."/>
            <person name="Sun Q."/>
            <person name="Liu Z."/>
            <person name="Lyons E."/>
            <person name="Wicker T."/>
            <person name="Salzberg S.L."/>
            <person name="Devos K.M."/>
            <person name="Dvorak J."/>
        </authorList>
    </citation>
    <scope>NUCLEOTIDE SEQUENCE [LARGE SCALE GENOMIC DNA]</scope>
    <source>
        <strain evidence="2">cv. AL8/78</strain>
    </source>
</reference>
<dbReference type="Proteomes" id="UP000015105">
    <property type="component" value="Chromosome 7D"/>
</dbReference>
<proteinExistence type="predicted"/>
<organism evidence="2 3">
    <name type="scientific">Aegilops tauschii subsp. strangulata</name>
    <name type="common">Goatgrass</name>
    <dbReference type="NCBI Taxonomy" id="200361"/>
    <lineage>
        <taxon>Eukaryota</taxon>
        <taxon>Viridiplantae</taxon>
        <taxon>Streptophyta</taxon>
        <taxon>Embryophyta</taxon>
        <taxon>Tracheophyta</taxon>
        <taxon>Spermatophyta</taxon>
        <taxon>Magnoliopsida</taxon>
        <taxon>Liliopsida</taxon>
        <taxon>Poales</taxon>
        <taxon>Poaceae</taxon>
        <taxon>BOP clade</taxon>
        <taxon>Pooideae</taxon>
        <taxon>Triticodae</taxon>
        <taxon>Triticeae</taxon>
        <taxon>Triticinae</taxon>
        <taxon>Aegilops</taxon>
    </lineage>
</organism>
<feature type="compositionally biased region" description="Low complexity" evidence="1">
    <location>
        <begin position="40"/>
        <end position="78"/>
    </location>
</feature>
<sequence>NPSQETAVTAALPCPPASAWRGSRPRRARPPAPPPPPGPAAAGRRAPRARSAGISRGSTGARAAPASHAASPACRPTSAAPPAPASAPAPSPSHSPNYNLLEETSQVRETAHRLLGGFGRNYGCSFEGRHGAQLPPWLSFLRKAAERRGVRLAFQPRSEMLYILLELLLCLCIQ</sequence>
<dbReference type="Gramene" id="AET7Gv20130200.1">
    <property type="protein sequence ID" value="AET7Gv20130200.1"/>
    <property type="gene ID" value="AET7Gv20130200"/>
</dbReference>
<dbReference type="EnsemblPlants" id="AET7Gv20130200.1">
    <property type="protein sequence ID" value="AET7Gv20130200.1"/>
    <property type="gene ID" value="AET7Gv20130200"/>
</dbReference>
<reference evidence="2" key="4">
    <citation type="submission" date="2019-03" db="UniProtKB">
        <authorList>
            <consortium name="EnsemblPlants"/>
        </authorList>
    </citation>
    <scope>IDENTIFICATION</scope>
</reference>
<reference evidence="2" key="5">
    <citation type="journal article" date="2021" name="G3 (Bethesda)">
        <title>Aegilops tauschii genome assembly Aet v5.0 features greater sequence contiguity and improved annotation.</title>
        <authorList>
            <person name="Wang L."/>
            <person name="Zhu T."/>
            <person name="Rodriguez J.C."/>
            <person name="Deal K.R."/>
            <person name="Dubcovsky J."/>
            <person name="McGuire P.E."/>
            <person name="Lux T."/>
            <person name="Spannagl M."/>
            <person name="Mayer K.F.X."/>
            <person name="Baldrich P."/>
            <person name="Meyers B.C."/>
            <person name="Huo N."/>
            <person name="Gu Y.Q."/>
            <person name="Zhou H."/>
            <person name="Devos K.M."/>
            <person name="Bennetzen J.L."/>
            <person name="Unver T."/>
            <person name="Budak H."/>
            <person name="Gulick P.J."/>
            <person name="Galiba G."/>
            <person name="Kalapos B."/>
            <person name="Nelson D.R."/>
            <person name="Li P."/>
            <person name="You F.M."/>
            <person name="Luo M.C."/>
            <person name="Dvorak J."/>
        </authorList>
    </citation>
    <scope>NUCLEOTIDE SEQUENCE [LARGE SCALE GENOMIC DNA]</scope>
    <source>
        <strain evidence="2">cv. AL8/78</strain>
    </source>
</reference>
<keyword evidence="3" id="KW-1185">Reference proteome</keyword>
<feature type="region of interest" description="Disordered" evidence="1">
    <location>
        <begin position="1"/>
        <end position="99"/>
    </location>
</feature>
<dbReference type="AlphaFoldDB" id="A0A453QID1"/>
<feature type="compositionally biased region" description="Pro residues" evidence="1">
    <location>
        <begin position="30"/>
        <end position="39"/>
    </location>
</feature>
<evidence type="ECO:0000313" key="2">
    <source>
        <dbReference type="EnsemblPlants" id="AET7Gv20130200.1"/>
    </source>
</evidence>
<reference evidence="3" key="2">
    <citation type="journal article" date="2017" name="Nat. Plants">
        <title>The Aegilops tauschii genome reveals multiple impacts of transposons.</title>
        <authorList>
            <person name="Zhao G."/>
            <person name="Zou C."/>
            <person name="Li K."/>
            <person name="Wang K."/>
            <person name="Li T."/>
            <person name="Gao L."/>
            <person name="Zhang X."/>
            <person name="Wang H."/>
            <person name="Yang Z."/>
            <person name="Liu X."/>
            <person name="Jiang W."/>
            <person name="Mao L."/>
            <person name="Kong X."/>
            <person name="Jiao Y."/>
            <person name="Jia J."/>
        </authorList>
    </citation>
    <scope>NUCLEOTIDE SEQUENCE [LARGE SCALE GENOMIC DNA]</scope>
    <source>
        <strain evidence="3">cv. AL8/78</strain>
    </source>
</reference>
<accession>A0A453QID1</accession>
<protein>
    <submittedName>
        <fullName evidence="2">Uncharacterized protein</fullName>
    </submittedName>
</protein>
<reference evidence="3" key="1">
    <citation type="journal article" date="2014" name="Science">
        <title>Ancient hybridizations among the ancestral genomes of bread wheat.</title>
        <authorList>
            <consortium name="International Wheat Genome Sequencing Consortium,"/>
            <person name="Marcussen T."/>
            <person name="Sandve S.R."/>
            <person name="Heier L."/>
            <person name="Spannagl M."/>
            <person name="Pfeifer M."/>
            <person name="Jakobsen K.S."/>
            <person name="Wulff B.B."/>
            <person name="Steuernagel B."/>
            <person name="Mayer K.F."/>
            <person name="Olsen O.A."/>
        </authorList>
    </citation>
    <scope>NUCLEOTIDE SEQUENCE [LARGE SCALE GENOMIC DNA]</scope>
    <source>
        <strain evidence="3">cv. AL8/78</strain>
    </source>
</reference>
<name>A0A453QID1_AEGTS</name>
<feature type="compositionally biased region" description="Pro residues" evidence="1">
    <location>
        <begin position="79"/>
        <end position="93"/>
    </location>
</feature>